<keyword evidence="3" id="KW-1185">Reference proteome</keyword>
<dbReference type="EMBL" id="CADEAL010000012">
    <property type="protein sequence ID" value="CAB1412638.1"/>
    <property type="molecule type" value="Genomic_DNA"/>
</dbReference>
<keyword evidence="1" id="KW-0812">Transmembrane</keyword>
<organism evidence="2 3">
    <name type="scientific">Pleuronectes platessa</name>
    <name type="common">European plaice</name>
    <dbReference type="NCBI Taxonomy" id="8262"/>
    <lineage>
        <taxon>Eukaryota</taxon>
        <taxon>Metazoa</taxon>
        <taxon>Chordata</taxon>
        <taxon>Craniata</taxon>
        <taxon>Vertebrata</taxon>
        <taxon>Euteleostomi</taxon>
        <taxon>Actinopterygii</taxon>
        <taxon>Neopterygii</taxon>
        <taxon>Teleostei</taxon>
        <taxon>Neoteleostei</taxon>
        <taxon>Acanthomorphata</taxon>
        <taxon>Carangaria</taxon>
        <taxon>Pleuronectiformes</taxon>
        <taxon>Pleuronectoidei</taxon>
        <taxon>Pleuronectidae</taxon>
        <taxon>Pleuronectes</taxon>
    </lineage>
</organism>
<evidence type="ECO:0000256" key="1">
    <source>
        <dbReference type="SAM" id="Phobius"/>
    </source>
</evidence>
<dbReference type="AlphaFoldDB" id="A0A9N7Y4R0"/>
<evidence type="ECO:0000313" key="2">
    <source>
        <dbReference type="EMBL" id="CAB1412638.1"/>
    </source>
</evidence>
<protein>
    <submittedName>
        <fullName evidence="2">Uncharacterized protein</fullName>
    </submittedName>
</protein>
<proteinExistence type="predicted"/>
<feature type="transmembrane region" description="Helical" evidence="1">
    <location>
        <begin position="34"/>
        <end position="55"/>
    </location>
</feature>
<reference evidence="2" key="1">
    <citation type="submission" date="2020-03" db="EMBL/GenBank/DDBJ databases">
        <authorList>
            <person name="Weist P."/>
        </authorList>
    </citation>
    <scope>NUCLEOTIDE SEQUENCE</scope>
</reference>
<dbReference type="Proteomes" id="UP001153269">
    <property type="component" value="Unassembled WGS sequence"/>
</dbReference>
<sequence length="137" mass="15405">MGFLQSQNLTLSLTQPEVIRWESTSELSSSVNNILIILGVLTFAIQLCLLLGFLLRFSRFDNKVAEALKHSDTADKLVVPSTVYPDSYKEASYHLYDYDPAAVSMHVVSSREDTYEQHETSGSSLFAPFIPWDIAQQ</sequence>
<keyword evidence="1" id="KW-1133">Transmembrane helix</keyword>
<keyword evidence="1" id="KW-0472">Membrane</keyword>
<comment type="caution">
    <text evidence="2">The sequence shown here is derived from an EMBL/GenBank/DDBJ whole genome shotgun (WGS) entry which is preliminary data.</text>
</comment>
<gene>
    <name evidence="2" type="ORF">PLEPLA_LOCUS331</name>
</gene>
<evidence type="ECO:0000313" key="3">
    <source>
        <dbReference type="Proteomes" id="UP001153269"/>
    </source>
</evidence>
<accession>A0A9N7Y4R0</accession>
<name>A0A9N7Y4R0_PLEPL</name>